<accession>A0A0V1G594</accession>
<dbReference type="AlphaFoldDB" id="A0A0V1G594"/>
<organism evidence="2 3">
    <name type="scientific">Trichinella pseudospiralis</name>
    <name type="common">Parasitic roundworm</name>
    <dbReference type="NCBI Taxonomy" id="6337"/>
    <lineage>
        <taxon>Eukaryota</taxon>
        <taxon>Metazoa</taxon>
        <taxon>Ecdysozoa</taxon>
        <taxon>Nematoda</taxon>
        <taxon>Enoplea</taxon>
        <taxon>Dorylaimia</taxon>
        <taxon>Trichinellida</taxon>
        <taxon>Trichinellidae</taxon>
        <taxon>Trichinella</taxon>
    </lineage>
</organism>
<evidence type="ECO:0000313" key="2">
    <source>
        <dbReference type="EMBL" id="KRY93422.1"/>
    </source>
</evidence>
<dbReference type="Proteomes" id="UP000054995">
    <property type="component" value="Unassembled WGS sequence"/>
</dbReference>
<keyword evidence="1" id="KW-0812">Transmembrane</keyword>
<keyword evidence="1" id="KW-1133">Transmembrane helix</keyword>
<proteinExistence type="predicted"/>
<evidence type="ECO:0000313" key="3">
    <source>
        <dbReference type="Proteomes" id="UP000054995"/>
    </source>
</evidence>
<comment type="caution">
    <text evidence="2">The sequence shown here is derived from an EMBL/GenBank/DDBJ whole genome shotgun (WGS) entry which is preliminary data.</text>
</comment>
<reference evidence="2 3" key="1">
    <citation type="submission" date="2015-01" db="EMBL/GenBank/DDBJ databases">
        <title>Evolution of Trichinella species and genotypes.</title>
        <authorList>
            <person name="Korhonen P.K."/>
            <person name="Edoardo P."/>
            <person name="Giuseppe L.R."/>
            <person name="Gasser R.B."/>
        </authorList>
    </citation>
    <scope>NUCLEOTIDE SEQUENCE [LARGE SCALE GENOMIC DNA]</scope>
    <source>
        <strain evidence="2">ISS470</strain>
    </source>
</reference>
<keyword evidence="3" id="KW-1185">Reference proteome</keyword>
<keyword evidence="1" id="KW-0472">Membrane</keyword>
<gene>
    <name evidence="2" type="ORF">T4D_745</name>
</gene>
<protein>
    <submittedName>
        <fullName evidence="2">Uncharacterized protein</fullName>
    </submittedName>
</protein>
<sequence length="77" mass="8770">MHTLASSRKLTNGILLTCYSLDHCVSSFQAANASLSVALSLFFFFLILFFYFETSKTIKTRFHYCHFASFSEALLGR</sequence>
<evidence type="ECO:0000256" key="1">
    <source>
        <dbReference type="SAM" id="Phobius"/>
    </source>
</evidence>
<name>A0A0V1G594_TRIPS</name>
<dbReference type="EMBL" id="JYDT01000002">
    <property type="protein sequence ID" value="KRY93422.1"/>
    <property type="molecule type" value="Genomic_DNA"/>
</dbReference>
<feature type="transmembrane region" description="Helical" evidence="1">
    <location>
        <begin position="30"/>
        <end position="52"/>
    </location>
</feature>